<protein>
    <submittedName>
        <fullName evidence="1">Uncharacterized protein</fullName>
    </submittedName>
</protein>
<organism evidence="1 2">
    <name type="scientific">Limnofasciculus baicalensis BBK-W-15</name>
    <dbReference type="NCBI Taxonomy" id="2699891"/>
    <lineage>
        <taxon>Bacteria</taxon>
        <taxon>Bacillati</taxon>
        <taxon>Cyanobacteriota</taxon>
        <taxon>Cyanophyceae</taxon>
        <taxon>Coleofasciculales</taxon>
        <taxon>Coleofasciculaceae</taxon>
        <taxon>Limnofasciculus</taxon>
        <taxon>Limnofasciculus baicalensis</taxon>
    </lineage>
</organism>
<evidence type="ECO:0000313" key="1">
    <source>
        <dbReference type="EMBL" id="MCP2728492.1"/>
    </source>
</evidence>
<accession>A0AAE3KRJ4</accession>
<evidence type="ECO:0000313" key="2">
    <source>
        <dbReference type="Proteomes" id="UP001204953"/>
    </source>
</evidence>
<proteinExistence type="predicted"/>
<gene>
    <name evidence="1" type="ORF">NJ959_08385</name>
</gene>
<keyword evidence="2" id="KW-1185">Reference proteome</keyword>
<dbReference type="AlphaFoldDB" id="A0AAE3KRJ4"/>
<dbReference type="EMBL" id="JAMZMM010000058">
    <property type="protein sequence ID" value="MCP2728492.1"/>
    <property type="molecule type" value="Genomic_DNA"/>
</dbReference>
<comment type="caution">
    <text evidence="1">The sequence shown here is derived from an EMBL/GenBank/DDBJ whole genome shotgun (WGS) entry which is preliminary data.</text>
</comment>
<dbReference type="RefSeq" id="WP_254011288.1">
    <property type="nucleotide sequence ID" value="NZ_JAMZMM010000058.1"/>
</dbReference>
<sequence>MPKFLINLVIDANLQTYIDDGIGNDVRRHIFQIHPPSKPDFENCPFRVFRYNKPDFGVS</sequence>
<reference evidence="1" key="1">
    <citation type="submission" date="2022-06" db="EMBL/GenBank/DDBJ databases">
        <title>New cyanobacteria of genus Symplocastrum in benthos of Lake Baikal.</title>
        <authorList>
            <person name="Sorokovikova E."/>
            <person name="Tikhonova I."/>
            <person name="Krasnopeev A."/>
            <person name="Evseev P."/>
            <person name="Gladkikh A."/>
            <person name="Belykh O."/>
        </authorList>
    </citation>
    <scope>NUCLEOTIDE SEQUENCE</scope>
    <source>
        <strain evidence="1">BBK-W-15</strain>
    </source>
</reference>
<dbReference type="Proteomes" id="UP001204953">
    <property type="component" value="Unassembled WGS sequence"/>
</dbReference>
<name>A0AAE3KRJ4_9CYAN</name>